<keyword evidence="2" id="KW-1185">Reference proteome</keyword>
<gene>
    <name evidence="1" type="ORF">OICFNHDK_3820</name>
</gene>
<dbReference type="Proteomes" id="UP001055307">
    <property type="component" value="Unassembled WGS sequence"/>
</dbReference>
<evidence type="ECO:0000313" key="1">
    <source>
        <dbReference type="EMBL" id="GJD41337.1"/>
    </source>
</evidence>
<proteinExistence type="predicted"/>
<reference evidence="1" key="2">
    <citation type="submission" date="2021-08" db="EMBL/GenBank/DDBJ databases">
        <authorList>
            <person name="Tani A."/>
            <person name="Ola A."/>
            <person name="Ogura Y."/>
            <person name="Katsura K."/>
            <person name="Hayashi T."/>
        </authorList>
    </citation>
    <scope>NUCLEOTIDE SEQUENCE</scope>
    <source>
        <strain evidence="1">DSM 21893</strain>
    </source>
</reference>
<protein>
    <submittedName>
        <fullName evidence="1">Uncharacterized protein</fullName>
    </submittedName>
</protein>
<name>A0AAV4ZC09_9HYPH</name>
<accession>A0AAV4ZC09</accession>
<sequence>MTGCDFHGLGPFADNLTNAMRGKLALRLTKACAAAPEARPAAIALGRVAEPARRAEALAILNAMPSLPRRYVLSRYAALSKLSKE</sequence>
<dbReference type="RefSeq" id="WP_192215639.1">
    <property type="nucleotide sequence ID" value="NZ_BPQF01000019.1"/>
</dbReference>
<comment type="caution">
    <text evidence="1">The sequence shown here is derived from an EMBL/GenBank/DDBJ whole genome shotgun (WGS) entry which is preliminary data.</text>
</comment>
<evidence type="ECO:0000313" key="2">
    <source>
        <dbReference type="Proteomes" id="UP001055307"/>
    </source>
</evidence>
<reference evidence="1" key="1">
    <citation type="journal article" date="2016" name="Front. Microbiol.">
        <title>Genome Sequence of the Piezophilic, Mesophilic Sulfate-Reducing Bacterium Desulfovibrio indicus J2T.</title>
        <authorList>
            <person name="Cao J."/>
            <person name="Maignien L."/>
            <person name="Shao Z."/>
            <person name="Alain K."/>
            <person name="Jebbar M."/>
        </authorList>
    </citation>
    <scope>NUCLEOTIDE SEQUENCE</scope>
    <source>
        <strain evidence="1">DSM 21893</strain>
    </source>
</reference>
<organism evidence="1 2">
    <name type="scientific">Methylobacterium bullatum</name>
    <dbReference type="NCBI Taxonomy" id="570505"/>
    <lineage>
        <taxon>Bacteria</taxon>
        <taxon>Pseudomonadati</taxon>
        <taxon>Pseudomonadota</taxon>
        <taxon>Alphaproteobacteria</taxon>
        <taxon>Hyphomicrobiales</taxon>
        <taxon>Methylobacteriaceae</taxon>
        <taxon>Methylobacterium</taxon>
    </lineage>
</organism>
<dbReference type="EMBL" id="BPQF01000019">
    <property type="protein sequence ID" value="GJD41337.1"/>
    <property type="molecule type" value="Genomic_DNA"/>
</dbReference>
<dbReference type="AlphaFoldDB" id="A0AAV4ZC09"/>